<protein>
    <submittedName>
        <fullName evidence="1">Uncharacterized protein</fullName>
    </submittedName>
</protein>
<evidence type="ECO:0000313" key="2">
    <source>
        <dbReference type="Proteomes" id="UP001161669"/>
    </source>
</evidence>
<dbReference type="Proteomes" id="UP001161669">
    <property type="component" value="Segment"/>
</dbReference>
<organism evidence="1 2">
    <name type="scientific">Acanthamoeba castellanii medusavirus J1</name>
    <dbReference type="NCBI Taxonomy" id="3114988"/>
    <lineage>
        <taxon>Viruses</taxon>
        <taxon>Varidnaviria</taxon>
        <taxon>Bamfordvirae</taxon>
        <taxon>Nucleocytoviricota</taxon>
        <taxon>Megaviricetes</taxon>
        <taxon>Mamonoviridae</taxon>
        <taxon>Medusavirus</taxon>
        <taxon>Medusavirus medusae</taxon>
    </lineage>
</organism>
<dbReference type="EMBL" id="AP018495">
    <property type="protein sequence ID" value="BBI30420.1"/>
    <property type="molecule type" value="Genomic_DNA"/>
</dbReference>
<sequence length="77" mass="9229">MDFEPYTGPCTHVTGYTANYDGPAPDRMSRIYRALSRFFHGETLAERTQRLLREDECKRVFYSNQIHERLRRKKESE</sequence>
<name>A0A3T1CX60_9VIRU</name>
<proteinExistence type="predicted"/>
<accession>A0A3T1CX60</accession>
<keyword evidence="2" id="KW-1185">Reference proteome</keyword>
<dbReference type="KEGG" id="vg:80540772"/>
<evidence type="ECO:0000313" key="1">
    <source>
        <dbReference type="EMBL" id="BBI30420.1"/>
    </source>
</evidence>
<reference evidence="2" key="1">
    <citation type="journal article" date="2019" name="J. Virol.">
        <title>Medusavirus, a novel large DNA virus discovered from hot spring water.</title>
        <authorList>
            <person name="Yoshikawa G."/>
            <person name="Blanc-Mathieu R."/>
            <person name="Song C."/>
            <person name="Kayama Y."/>
            <person name="Mochizuki T."/>
            <person name="Murata K."/>
            <person name="Ogata H."/>
            <person name="Takemura M."/>
        </authorList>
    </citation>
    <scope>NUCLEOTIDE SEQUENCE [LARGE SCALE GENOMIC DNA]</scope>
</reference>